<name>A0ABP8IKK3_9GAMM</name>
<evidence type="ECO:0000256" key="1">
    <source>
        <dbReference type="SAM" id="SignalP"/>
    </source>
</evidence>
<evidence type="ECO:0000313" key="2">
    <source>
        <dbReference type="EMBL" id="GAA4361588.1"/>
    </source>
</evidence>
<dbReference type="RefSeq" id="WP_345292589.1">
    <property type="nucleotide sequence ID" value="NZ_BAABFV010000001.1"/>
</dbReference>
<feature type="signal peptide" evidence="1">
    <location>
        <begin position="1"/>
        <end position="20"/>
    </location>
</feature>
<organism evidence="2 3">
    <name type="scientific">Kangiella marina</name>
    <dbReference type="NCBI Taxonomy" id="1079178"/>
    <lineage>
        <taxon>Bacteria</taxon>
        <taxon>Pseudomonadati</taxon>
        <taxon>Pseudomonadota</taxon>
        <taxon>Gammaproteobacteria</taxon>
        <taxon>Kangiellales</taxon>
        <taxon>Kangiellaceae</taxon>
        <taxon>Kangiella</taxon>
    </lineage>
</organism>
<accession>A0ABP8IKK3</accession>
<evidence type="ECO:0000313" key="3">
    <source>
        <dbReference type="Proteomes" id="UP001501011"/>
    </source>
</evidence>
<dbReference type="Proteomes" id="UP001501011">
    <property type="component" value="Unassembled WGS sequence"/>
</dbReference>
<sequence length="156" mass="18148">MVKLLGFTLLLAVSITSLEAAEKNVPIEVVDQQFKTLIIESLKNNNIDHDVYGDHIWIKNSDLNAFDKISSDIEHEYAPPSERTVSIHSIYLQRFKERLQESDIKYTIVEWNGSNNIVLENKEDISEVRVIKFEVMNETRSNLREDLEKKSLPIFR</sequence>
<proteinExistence type="predicted"/>
<keyword evidence="1" id="KW-0732">Signal</keyword>
<protein>
    <recommendedName>
        <fullName evidence="4">Nuclear transport factor 2 family protein</fullName>
    </recommendedName>
</protein>
<evidence type="ECO:0008006" key="4">
    <source>
        <dbReference type="Google" id="ProtNLM"/>
    </source>
</evidence>
<feature type="chain" id="PRO_5047162196" description="Nuclear transport factor 2 family protein" evidence="1">
    <location>
        <begin position="21"/>
        <end position="156"/>
    </location>
</feature>
<keyword evidence="3" id="KW-1185">Reference proteome</keyword>
<comment type="caution">
    <text evidence="2">The sequence shown here is derived from an EMBL/GenBank/DDBJ whole genome shotgun (WGS) entry which is preliminary data.</text>
</comment>
<gene>
    <name evidence="2" type="ORF">GCM10023151_15000</name>
</gene>
<reference evidence="3" key="1">
    <citation type="journal article" date="2019" name="Int. J. Syst. Evol. Microbiol.">
        <title>The Global Catalogue of Microorganisms (GCM) 10K type strain sequencing project: providing services to taxonomists for standard genome sequencing and annotation.</title>
        <authorList>
            <consortium name="The Broad Institute Genomics Platform"/>
            <consortium name="The Broad Institute Genome Sequencing Center for Infectious Disease"/>
            <person name="Wu L."/>
            <person name="Ma J."/>
        </authorList>
    </citation>
    <scope>NUCLEOTIDE SEQUENCE [LARGE SCALE GENOMIC DNA]</scope>
    <source>
        <strain evidence="3">JCM 17728</strain>
    </source>
</reference>
<dbReference type="EMBL" id="BAABFV010000001">
    <property type="protein sequence ID" value="GAA4361588.1"/>
    <property type="molecule type" value="Genomic_DNA"/>
</dbReference>